<evidence type="ECO:0000256" key="1">
    <source>
        <dbReference type="ARBA" id="ARBA00008861"/>
    </source>
</evidence>
<organism evidence="6 7">
    <name type="scientific">Phomopsis amygdali</name>
    <name type="common">Fusicoccum amygdali</name>
    <dbReference type="NCBI Taxonomy" id="1214568"/>
    <lineage>
        <taxon>Eukaryota</taxon>
        <taxon>Fungi</taxon>
        <taxon>Dikarya</taxon>
        <taxon>Ascomycota</taxon>
        <taxon>Pezizomycotina</taxon>
        <taxon>Sordariomycetes</taxon>
        <taxon>Sordariomycetidae</taxon>
        <taxon>Diaporthales</taxon>
        <taxon>Diaporthaceae</taxon>
        <taxon>Diaporthe</taxon>
    </lineage>
</organism>
<dbReference type="AlphaFoldDB" id="A0AAD9SJ03"/>
<proteinExistence type="inferred from homology"/>
<feature type="compositionally biased region" description="Basic and acidic residues" evidence="4">
    <location>
        <begin position="31"/>
        <end position="42"/>
    </location>
</feature>
<dbReference type="GO" id="GO:0016740">
    <property type="term" value="F:transferase activity"/>
    <property type="evidence" value="ECO:0007669"/>
    <property type="project" value="UniProtKB-KW"/>
</dbReference>
<sequence length="224" mass="25173">MESNKHLPQADRGTDAPNQGDENPAIPTEAPPKESETPQKELRGFAASYASFLKDQRENPDRDILAEDIRQSEERQAVKIKQRERNETYFFYGTLMDPGIAQKILSLEAPPVMRPAVIRNRGHLKMWGPFPVFVADEDPRVDVKGMACEIEGAARKDRLMAYEGEKYVERLCLIHFLSKDGSTVTDESVLGVVFAWIGDDELDDGTFDLEAYKAAKAELEAAKK</sequence>
<reference evidence="6" key="1">
    <citation type="submission" date="2023-06" db="EMBL/GenBank/DDBJ databases">
        <authorList>
            <person name="Noh H."/>
        </authorList>
    </citation>
    <scope>NUCLEOTIDE SEQUENCE</scope>
    <source>
        <strain evidence="6">DUCC20226</strain>
    </source>
</reference>
<dbReference type="CDD" id="cd06661">
    <property type="entry name" value="GGCT_like"/>
    <property type="match status" value="1"/>
</dbReference>
<evidence type="ECO:0000313" key="7">
    <source>
        <dbReference type="Proteomes" id="UP001265746"/>
    </source>
</evidence>
<keyword evidence="2" id="KW-0808">Transferase</keyword>
<dbReference type="InterPro" id="IPR009288">
    <property type="entry name" value="AIG2-like_dom"/>
</dbReference>
<dbReference type="PANTHER" id="PTHR31544:SF4">
    <property type="entry name" value="GAMMA-GLUTAMYLCYCLOTRANSFERASE-RELATED"/>
    <property type="match status" value="1"/>
</dbReference>
<gene>
    <name evidence="6" type="ORF">N8I77_002967</name>
</gene>
<comment type="similarity">
    <text evidence="1">Belongs to the gamma-glutamylcyclotransferase family.</text>
</comment>
<evidence type="ECO:0000313" key="6">
    <source>
        <dbReference type="EMBL" id="KAK2609470.1"/>
    </source>
</evidence>
<accession>A0AAD9SJ03</accession>
<dbReference type="PANTHER" id="PTHR31544">
    <property type="entry name" value="AIG2-LIKE PROTEIN D"/>
    <property type="match status" value="1"/>
</dbReference>
<evidence type="ECO:0000256" key="2">
    <source>
        <dbReference type="ARBA" id="ARBA00022679"/>
    </source>
</evidence>
<comment type="caution">
    <text evidence="6">The sequence shown here is derived from an EMBL/GenBank/DDBJ whole genome shotgun (WGS) entry which is preliminary data.</text>
</comment>
<dbReference type="InterPro" id="IPR036568">
    <property type="entry name" value="GGCT-like_sf"/>
</dbReference>
<dbReference type="InterPro" id="IPR013024">
    <property type="entry name" value="GGCT-like"/>
</dbReference>
<evidence type="ECO:0000259" key="5">
    <source>
        <dbReference type="Pfam" id="PF06094"/>
    </source>
</evidence>
<feature type="region of interest" description="Disordered" evidence="4">
    <location>
        <begin position="1"/>
        <end position="42"/>
    </location>
</feature>
<evidence type="ECO:0000256" key="4">
    <source>
        <dbReference type="SAM" id="MobiDB-lite"/>
    </source>
</evidence>
<keyword evidence="7" id="KW-1185">Reference proteome</keyword>
<feature type="domain" description="Gamma-glutamylcyclotransferase AIG2-like" evidence="5">
    <location>
        <begin position="89"/>
        <end position="184"/>
    </location>
</feature>
<evidence type="ECO:0000256" key="3">
    <source>
        <dbReference type="ARBA" id="ARBA00030602"/>
    </source>
</evidence>
<dbReference type="EMBL" id="JAUJFL010000002">
    <property type="protein sequence ID" value="KAK2609470.1"/>
    <property type="molecule type" value="Genomic_DNA"/>
</dbReference>
<dbReference type="Proteomes" id="UP001265746">
    <property type="component" value="Unassembled WGS sequence"/>
</dbReference>
<name>A0AAD9SJ03_PHOAM</name>
<dbReference type="Gene3D" id="3.10.490.10">
    <property type="entry name" value="Gamma-glutamyl cyclotransferase-like"/>
    <property type="match status" value="1"/>
</dbReference>
<protein>
    <recommendedName>
        <fullName evidence="3">Putative gamma-glutamylcyclotransferase</fullName>
    </recommendedName>
</protein>
<feature type="compositionally biased region" description="Basic and acidic residues" evidence="4">
    <location>
        <begin position="1"/>
        <end position="14"/>
    </location>
</feature>
<dbReference type="SUPFAM" id="SSF110857">
    <property type="entry name" value="Gamma-glutamyl cyclotransferase-like"/>
    <property type="match status" value="1"/>
</dbReference>
<dbReference type="InterPro" id="IPR045038">
    <property type="entry name" value="AIG2-like"/>
</dbReference>
<dbReference type="Pfam" id="PF06094">
    <property type="entry name" value="GGACT"/>
    <property type="match status" value="1"/>
</dbReference>